<organism evidence="1 2">
    <name type="scientific">Segetibacter aerophilus</name>
    <dbReference type="NCBI Taxonomy" id="670293"/>
    <lineage>
        <taxon>Bacteria</taxon>
        <taxon>Pseudomonadati</taxon>
        <taxon>Bacteroidota</taxon>
        <taxon>Chitinophagia</taxon>
        <taxon>Chitinophagales</taxon>
        <taxon>Chitinophagaceae</taxon>
        <taxon>Segetibacter</taxon>
    </lineage>
</organism>
<evidence type="ECO:0000313" key="2">
    <source>
        <dbReference type="Proteomes" id="UP000321513"/>
    </source>
</evidence>
<protein>
    <submittedName>
        <fullName evidence="1">Uncharacterized protein</fullName>
    </submittedName>
</protein>
<dbReference type="EMBL" id="BJYT01000009">
    <property type="protein sequence ID" value="GEO10169.1"/>
    <property type="molecule type" value="Genomic_DNA"/>
</dbReference>
<gene>
    <name evidence="1" type="ORF">SAE01_26650</name>
</gene>
<sequence>MIFTYKSCDHGMRKKIIPIYYLIIAFRMRYDIVEAAVYKLELENSPETWSISTGPIVQARRLIRLLSGLKDSL</sequence>
<comment type="caution">
    <text evidence="1">The sequence shown here is derived from an EMBL/GenBank/DDBJ whole genome shotgun (WGS) entry which is preliminary data.</text>
</comment>
<dbReference type="AlphaFoldDB" id="A0A512BDZ1"/>
<name>A0A512BDZ1_9BACT</name>
<proteinExistence type="predicted"/>
<evidence type="ECO:0000313" key="1">
    <source>
        <dbReference type="EMBL" id="GEO10169.1"/>
    </source>
</evidence>
<keyword evidence="2" id="KW-1185">Reference proteome</keyword>
<reference evidence="1 2" key="1">
    <citation type="submission" date="2019-07" db="EMBL/GenBank/DDBJ databases">
        <title>Whole genome shotgun sequence of Segetibacter aerophilus NBRC 106135.</title>
        <authorList>
            <person name="Hosoyama A."/>
            <person name="Uohara A."/>
            <person name="Ohji S."/>
            <person name="Ichikawa N."/>
        </authorList>
    </citation>
    <scope>NUCLEOTIDE SEQUENCE [LARGE SCALE GENOMIC DNA]</scope>
    <source>
        <strain evidence="1 2">NBRC 106135</strain>
    </source>
</reference>
<accession>A0A512BDZ1</accession>
<dbReference type="Proteomes" id="UP000321513">
    <property type="component" value="Unassembled WGS sequence"/>
</dbReference>